<proteinExistence type="predicted"/>
<dbReference type="EMBL" id="CAJGYM010000006">
    <property type="protein sequence ID" value="CAD6187267.1"/>
    <property type="molecule type" value="Genomic_DNA"/>
</dbReference>
<comment type="caution">
    <text evidence="2">The sequence shown here is derived from an EMBL/GenBank/DDBJ whole genome shotgun (WGS) entry which is preliminary data.</text>
</comment>
<dbReference type="Proteomes" id="UP000835052">
    <property type="component" value="Unassembled WGS sequence"/>
</dbReference>
<evidence type="ECO:0008006" key="4">
    <source>
        <dbReference type="Google" id="ProtNLM"/>
    </source>
</evidence>
<feature type="region of interest" description="Disordered" evidence="1">
    <location>
        <begin position="1"/>
        <end position="23"/>
    </location>
</feature>
<gene>
    <name evidence="2" type="ORF">CAUJ_LOCUS3186</name>
</gene>
<accession>A0A8S1GUL5</accession>
<evidence type="ECO:0000256" key="1">
    <source>
        <dbReference type="SAM" id="MobiDB-lite"/>
    </source>
</evidence>
<keyword evidence="3" id="KW-1185">Reference proteome</keyword>
<organism evidence="2 3">
    <name type="scientific">Caenorhabditis auriculariae</name>
    <dbReference type="NCBI Taxonomy" id="2777116"/>
    <lineage>
        <taxon>Eukaryota</taxon>
        <taxon>Metazoa</taxon>
        <taxon>Ecdysozoa</taxon>
        <taxon>Nematoda</taxon>
        <taxon>Chromadorea</taxon>
        <taxon>Rhabditida</taxon>
        <taxon>Rhabditina</taxon>
        <taxon>Rhabditomorpha</taxon>
        <taxon>Rhabditoidea</taxon>
        <taxon>Rhabditidae</taxon>
        <taxon>Peloderinae</taxon>
        <taxon>Caenorhabditis</taxon>
    </lineage>
</organism>
<dbReference type="OrthoDB" id="6381420at2759"/>
<evidence type="ECO:0000313" key="2">
    <source>
        <dbReference type="EMBL" id="CAD6187267.1"/>
    </source>
</evidence>
<reference evidence="2" key="1">
    <citation type="submission" date="2020-10" db="EMBL/GenBank/DDBJ databases">
        <authorList>
            <person name="Kikuchi T."/>
        </authorList>
    </citation>
    <scope>NUCLEOTIDE SEQUENCE</scope>
    <source>
        <strain evidence="2">NKZ352</strain>
    </source>
</reference>
<dbReference type="AlphaFoldDB" id="A0A8S1GUL5"/>
<name>A0A8S1GUL5_9PELO</name>
<protein>
    <recommendedName>
        <fullName evidence="4">Hexosyltransferase</fullName>
    </recommendedName>
</protein>
<sequence length="224" mass="26122">MPMTVRNGDIAPGKRTLRSRTTNKSKLGYSSSANCRRTNSKQEKLHKLAKWTLCSSSHISYRSPSTAFSKVEIYPDSDPKFFKEEQIFQRRQIDDLWLQKINAVRYFVIGVTKSQNMEVKNLFDDLLQCDAQCWIKLLGECREHPKLLIKIDDDVMVDKLGVEFLIERYLSQVEYSENDLGTYCQGMAYILSGDLLQHMRMNIPRLQFLWNAHQASPEYQFNAH</sequence>
<evidence type="ECO:0000313" key="3">
    <source>
        <dbReference type="Proteomes" id="UP000835052"/>
    </source>
</evidence>